<evidence type="ECO:0000313" key="9">
    <source>
        <dbReference type="Proteomes" id="UP000437068"/>
    </source>
</evidence>
<evidence type="ECO:0000313" key="4">
    <source>
        <dbReference type="EMBL" id="KAE9190698.1"/>
    </source>
</evidence>
<evidence type="ECO:0000313" key="10">
    <source>
        <dbReference type="Proteomes" id="UP000440367"/>
    </source>
</evidence>
<accession>A0A6A3QMM8</accession>
<dbReference type="EMBL" id="QXFW01002395">
    <property type="protein sequence ID" value="KAE8978975.1"/>
    <property type="molecule type" value="Genomic_DNA"/>
</dbReference>
<evidence type="ECO:0000313" key="12">
    <source>
        <dbReference type="Proteomes" id="UP000441208"/>
    </source>
</evidence>
<dbReference type="Proteomes" id="UP000440367">
    <property type="component" value="Unassembled WGS sequence"/>
</dbReference>
<dbReference type="EMBL" id="QXGA01002443">
    <property type="protein sequence ID" value="KAE9097651.1"/>
    <property type="molecule type" value="Genomic_DNA"/>
</dbReference>
<evidence type="ECO:0000313" key="13">
    <source>
        <dbReference type="Proteomes" id="UP000460718"/>
    </source>
</evidence>
<name>A0A6A3QMM8_9STRA</name>
<evidence type="ECO:0000313" key="6">
    <source>
        <dbReference type="EMBL" id="KAE9282942.1"/>
    </source>
</evidence>
<evidence type="ECO:0000313" key="14">
    <source>
        <dbReference type="Proteomes" id="UP000486351"/>
    </source>
</evidence>
<dbReference type="EMBL" id="QXGB01000609">
    <property type="protein sequence ID" value="KAE9209225.1"/>
    <property type="molecule type" value="Genomic_DNA"/>
</dbReference>
<evidence type="ECO:0000313" key="8">
    <source>
        <dbReference type="Proteomes" id="UP000433483"/>
    </source>
</evidence>
<dbReference type="Proteomes" id="UP000441208">
    <property type="component" value="Unassembled WGS sequence"/>
</dbReference>
<dbReference type="Proteomes" id="UP000486351">
    <property type="component" value="Unassembled WGS sequence"/>
</dbReference>
<evidence type="ECO:0000313" key="1">
    <source>
        <dbReference type="EMBL" id="KAE8978975.1"/>
    </source>
</evidence>
<dbReference type="OrthoDB" id="10275039at2759"/>
<keyword evidence="8" id="KW-1185">Reference proteome</keyword>
<dbReference type="Proteomes" id="UP000437068">
    <property type="component" value="Unassembled WGS sequence"/>
</dbReference>
<dbReference type="EMBL" id="QXFY01002407">
    <property type="protein sequence ID" value="KAE9297968.1"/>
    <property type="molecule type" value="Genomic_DNA"/>
</dbReference>
<evidence type="ECO:0000313" key="11">
    <source>
        <dbReference type="Proteomes" id="UP000440732"/>
    </source>
</evidence>
<protein>
    <submittedName>
        <fullName evidence="2">Uncharacterized protein</fullName>
    </submittedName>
</protein>
<sequence>MTASREELAVMARGFQRSAAVPQFYIRRGITRTEGQAGGASTDFDCATGMQVYDCIGRRASESSSTMRMRAEENGCCIK</sequence>
<evidence type="ECO:0000313" key="7">
    <source>
        <dbReference type="EMBL" id="KAE9297968.1"/>
    </source>
</evidence>
<dbReference type="Proteomes" id="UP000433483">
    <property type="component" value="Unassembled WGS sequence"/>
</dbReference>
<dbReference type="AlphaFoldDB" id="A0A6A3QMM8"/>
<dbReference type="EMBL" id="QXGE01002317">
    <property type="protein sequence ID" value="KAE9282942.1"/>
    <property type="molecule type" value="Genomic_DNA"/>
</dbReference>
<evidence type="ECO:0000313" key="3">
    <source>
        <dbReference type="EMBL" id="KAE9097651.1"/>
    </source>
</evidence>
<evidence type="ECO:0000313" key="2">
    <source>
        <dbReference type="EMBL" id="KAE9078831.1"/>
    </source>
</evidence>
<evidence type="ECO:0000313" key="5">
    <source>
        <dbReference type="EMBL" id="KAE9209225.1"/>
    </source>
</evidence>
<dbReference type="EMBL" id="QXGD01002290">
    <property type="protein sequence ID" value="KAE9190698.1"/>
    <property type="molecule type" value="Genomic_DNA"/>
</dbReference>
<organism evidence="2 12">
    <name type="scientific">Phytophthora fragariae</name>
    <dbReference type="NCBI Taxonomy" id="53985"/>
    <lineage>
        <taxon>Eukaryota</taxon>
        <taxon>Sar</taxon>
        <taxon>Stramenopiles</taxon>
        <taxon>Oomycota</taxon>
        <taxon>Peronosporomycetes</taxon>
        <taxon>Peronosporales</taxon>
        <taxon>Peronosporaceae</taxon>
        <taxon>Phytophthora</taxon>
    </lineage>
</organism>
<dbReference type="EMBL" id="QXFZ01002271">
    <property type="protein sequence ID" value="KAE9078831.1"/>
    <property type="molecule type" value="Genomic_DNA"/>
</dbReference>
<reference evidence="8 9" key="1">
    <citation type="submission" date="2018-08" db="EMBL/GenBank/DDBJ databases">
        <title>Genomic investigation of the strawberry pathogen Phytophthora fragariae indicates pathogenicity is determined by transcriptional variation in three key races.</title>
        <authorList>
            <person name="Adams T.M."/>
            <person name="Armitage A.D."/>
            <person name="Sobczyk M.K."/>
            <person name="Bates H.J."/>
            <person name="Dunwell J.M."/>
            <person name="Nellist C.F."/>
            <person name="Harrison R.J."/>
        </authorList>
    </citation>
    <scope>NUCLEOTIDE SEQUENCE [LARGE SCALE GENOMIC DNA]</scope>
    <source>
        <strain evidence="6 9">A4</strain>
        <strain evidence="4 10">BC-1</strain>
        <strain evidence="5 8">NOV-27</strain>
        <strain evidence="3 11">NOV-5</strain>
        <strain evidence="2 12">NOV-71</strain>
        <strain evidence="7 14">NOV-77</strain>
        <strain evidence="1 13">SCRP245</strain>
    </source>
</reference>
<dbReference type="Proteomes" id="UP000460718">
    <property type="component" value="Unassembled WGS sequence"/>
</dbReference>
<comment type="caution">
    <text evidence="2">The sequence shown here is derived from an EMBL/GenBank/DDBJ whole genome shotgun (WGS) entry which is preliminary data.</text>
</comment>
<gene>
    <name evidence="6" type="ORF">PF001_g23076</name>
    <name evidence="4" type="ORF">PF002_g24701</name>
    <name evidence="5" type="ORF">PF005_g11906</name>
    <name evidence="3" type="ORF">PF006_g23528</name>
    <name evidence="2" type="ORF">PF007_g23692</name>
    <name evidence="7" type="ORF">PF008_g23612</name>
    <name evidence="1" type="ORF">PF011_g23031</name>
</gene>
<dbReference type="Proteomes" id="UP000440732">
    <property type="component" value="Unassembled WGS sequence"/>
</dbReference>
<proteinExistence type="predicted"/>